<dbReference type="eggNOG" id="KOG3229">
    <property type="taxonomic scope" value="Eukaryota"/>
</dbReference>
<dbReference type="AlphaFoldDB" id="G7E9U2"/>
<dbReference type="RefSeq" id="XP_014568645.1">
    <property type="nucleotide sequence ID" value="XM_014713159.1"/>
</dbReference>
<dbReference type="Gene3D" id="6.10.140.1230">
    <property type="match status" value="1"/>
</dbReference>
<accession>G7E9U2</accession>
<evidence type="ECO:0000313" key="4">
    <source>
        <dbReference type="Proteomes" id="UP000009131"/>
    </source>
</evidence>
<evidence type="ECO:0000313" key="3">
    <source>
        <dbReference type="EMBL" id="GAA99411.1"/>
    </source>
</evidence>
<dbReference type="GO" id="GO:0007034">
    <property type="term" value="P:vacuolar transport"/>
    <property type="evidence" value="ECO:0007669"/>
    <property type="project" value="InterPro"/>
</dbReference>
<dbReference type="HOGENOM" id="CLU_069208_0_1_1"/>
<evidence type="ECO:0000256" key="2">
    <source>
        <dbReference type="SAM" id="MobiDB-lite"/>
    </source>
</evidence>
<keyword evidence="1" id="KW-0175">Coiled coil</keyword>
<dbReference type="PANTHER" id="PTHR10476">
    <property type="entry name" value="CHARGED MULTIVESICULAR BODY PROTEIN"/>
    <property type="match status" value="1"/>
</dbReference>
<evidence type="ECO:0000256" key="1">
    <source>
        <dbReference type="SAM" id="Coils"/>
    </source>
</evidence>
<reference evidence="3 4" key="2">
    <citation type="journal article" date="2012" name="Open Biol.">
        <title>Characteristics of nucleosomes and linker DNA regions on the genome of the basidiomycete Mixia osmundae revealed by mono- and dinucleosome mapping.</title>
        <authorList>
            <person name="Nishida H."/>
            <person name="Kondo S."/>
            <person name="Matsumoto T."/>
            <person name="Suzuki Y."/>
            <person name="Yoshikawa H."/>
            <person name="Taylor T.D."/>
            <person name="Sugiyama J."/>
        </authorList>
    </citation>
    <scope>NUCLEOTIDE SEQUENCE [LARGE SCALE GENOMIC DNA]</scope>
    <source>
        <strain evidence="4">CBS 9802 / IAM 14324 / JCM 22182 / KY 12970</strain>
    </source>
</reference>
<dbReference type="OMA" id="KILWEVT"/>
<protein>
    <submittedName>
        <fullName evidence="3">Uncharacterized protein</fullName>
    </submittedName>
</protein>
<dbReference type="FunCoup" id="G7E9U2">
    <property type="interactions" value="207"/>
</dbReference>
<reference evidence="3 4" key="1">
    <citation type="journal article" date="2011" name="J. Gen. Appl. Microbiol.">
        <title>Draft genome sequencing of the enigmatic basidiomycete Mixia osmundae.</title>
        <authorList>
            <person name="Nishida H."/>
            <person name="Nagatsuka Y."/>
            <person name="Sugiyama J."/>
        </authorList>
    </citation>
    <scope>NUCLEOTIDE SEQUENCE [LARGE SCALE GENOMIC DNA]</scope>
    <source>
        <strain evidence="4">CBS 9802 / IAM 14324 / JCM 22182 / KY 12970</strain>
    </source>
</reference>
<name>G7E9U2_MIXOS</name>
<organism evidence="3 4">
    <name type="scientific">Mixia osmundae (strain CBS 9802 / IAM 14324 / JCM 22182 / KY 12970)</name>
    <dbReference type="NCBI Taxonomy" id="764103"/>
    <lineage>
        <taxon>Eukaryota</taxon>
        <taxon>Fungi</taxon>
        <taxon>Dikarya</taxon>
        <taxon>Basidiomycota</taxon>
        <taxon>Pucciniomycotina</taxon>
        <taxon>Mixiomycetes</taxon>
        <taxon>Mixiales</taxon>
        <taxon>Mixiaceae</taxon>
        <taxon>Mixia</taxon>
    </lineage>
</organism>
<dbReference type="EMBL" id="BABT02000220">
    <property type="protein sequence ID" value="GAA99411.1"/>
    <property type="molecule type" value="Genomic_DNA"/>
</dbReference>
<dbReference type="Pfam" id="PF03357">
    <property type="entry name" value="Snf7"/>
    <property type="match status" value="1"/>
</dbReference>
<dbReference type="Proteomes" id="UP000009131">
    <property type="component" value="Unassembled WGS sequence"/>
</dbReference>
<comment type="caution">
    <text evidence="3">The sequence shown here is derived from an EMBL/GenBank/DDBJ whole genome shotgun (WGS) entry which is preliminary data.</text>
</comment>
<keyword evidence="4" id="KW-1185">Reference proteome</keyword>
<feature type="coiled-coil region" evidence="1">
    <location>
        <begin position="17"/>
        <end position="55"/>
    </location>
</feature>
<feature type="region of interest" description="Disordered" evidence="2">
    <location>
        <begin position="182"/>
        <end position="206"/>
    </location>
</feature>
<sequence length="215" mass="24477">MQRVNKFLYGPSPEERVRGWQQELRKEQRLLDREIRQLQHAQSQTQGQLKQLAKKGEVKNARLLAREFVRSRKQTDRLNTSKARLNSIHMQLQHQLATLKITGNLQRSTEIMKLSNSLIRLPELSATMRNMSMEMTKAGIMSEMVDDTMDMIDDEDDELEGEADAEVDKVLFEITNGKLGEAGRATAPLPEVGVSEEEQAEGQRMQAQLDALLSS</sequence>
<proteinExistence type="predicted"/>
<dbReference type="OrthoDB" id="2329734at2759"/>
<gene>
    <name evidence="3" type="primary">Mo06109</name>
    <name evidence="3" type="ORF">E5Q_06109</name>
</gene>
<dbReference type="InParanoid" id="G7E9U2"/>
<dbReference type="STRING" id="764103.G7E9U2"/>
<dbReference type="InterPro" id="IPR005024">
    <property type="entry name" value="Snf7_fam"/>
</dbReference>